<dbReference type="InterPro" id="IPR016040">
    <property type="entry name" value="NAD(P)-bd_dom"/>
</dbReference>
<evidence type="ECO:0000313" key="2">
    <source>
        <dbReference type="EMBL" id="GAA0966543.1"/>
    </source>
</evidence>
<dbReference type="EMBL" id="BAAAHH010000044">
    <property type="protein sequence ID" value="GAA0966543.1"/>
    <property type="molecule type" value="Genomic_DNA"/>
</dbReference>
<feature type="domain" description="NAD(P)-binding" evidence="1">
    <location>
        <begin position="10"/>
        <end position="169"/>
    </location>
</feature>
<reference evidence="3" key="1">
    <citation type="journal article" date="2019" name="Int. J. Syst. Evol. Microbiol.">
        <title>The Global Catalogue of Microorganisms (GCM) 10K type strain sequencing project: providing services to taxonomists for standard genome sequencing and annotation.</title>
        <authorList>
            <consortium name="The Broad Institute Genomics Platform"/>
            <consortium name="The Broad Institute Genome Sequencing Center for Infectious Disease"/>
            <person name="Wu L."/>
            <person name="Ma J."/>
        </authorList>
    </citation>
    <scope>NUCLEOTIDE SEQUENCE [LARGE SCALE GENOMIC DNA]</scope>
    <source>
        <strain evidence="3">JCM 10696</strain>
    </source>
</reference>
<name>A0ABP4CEK9_9ACTN</name>
<protein>
    <submittedName>
        <fullName evidence="2">NAD(P)H-binding protein</fullName>
    </submittedName>
</protein>
<gene>
    <name evidence="2" type="ORF">GCM10009550_69080</name>
</gene>
<proteinExistence type="predicted"/>
<dbReference type="RefSeq" id="WP_344246149.1">
    <property type="nucleotide sequence ID" value="NZ_BAAAHH010000044.1"/>
</dbReference>
<evidence type="ECO:0000313" key="3">
    <source>
        <dbReference type="Proteomes" id="UP001500665"/>
    </source>
</evidence>
<dbReference type="SUPFAM" id="SSF51735">
    <property type="entry name" value="NAD(P)-binding Rossmann-fold domains"/>
    <property type="match status" value="1"/>
</dbReference>
<evidence type="ECO:0000259" key="1">
    <source>
        <dbReference type="Pfam" id="PF13460"/>
    </source>
</evidence>
<organism evidence="2 3">
    <name type="scientific">Actinocorallia libanotica</name>
    <dbReference type="NCBI Taxonomy" id="46162"/>
    <lineage>
        <taxon>Bacteria</taxon>
        <taxon>Bacillati</taxon>
        <taxon>Actinomycetota</taxon>
        <taxon>Actinomycetes</taxon>
        <taxon>Streptosporangiales</taxon>
        <taxon>Thermomonosporaceae</taxon>
        <taxon>Actinocorallia</taxon>
    </lineage>
</organism>
<dbReference type="Gene3D" id="3.40.50.720">
    <property type="entry name" value="NAD(P)-binding Rossmann-like Domain"/>
    <property type="match status" value="1"/>
</dbReference>
<comment type="caution">
    <text evidence="2">The sequence shown here is derived from an EMBL/GenBank/DDBJ whole genome shotgun (WGS) entry which is preliminary data.</text>
</comment>
<dbReference type="Proteomes" id="UP001500665">
    <property type="component" value="Unassembled WGS sequence"/>
</dbReference>
<sequence length="273" mass="29302">MAAKPVLVIGATGKTGSRVITRLNERGHAVRGVSRNTEIPFVWEKRETWPEALRGAGAVYISYSPDLAAPGAPADIEAFVAAAADAGVERLVLLSGRGEHNAVRCEEIVRGSGLPYTLLRASWFAQNFTEGPLLGPVLDGLIAMPAGEVAEPFIDLDDLADVAVAALTDARHEGRLYELTGPELLTFHEAAARITEAAGRPVAYLPVTLEQFHAELSRQAGPEYAHLLTELCREVFDGRNASLGHGVREALGREPRDFASFCRDASPAWTLPS</sequence>
<dbReference type="InterPro" id="IPR051604">
    <property type="entry name" value="Ergot_Alk_Oxidoreductase"/>
</dbReference>
<dbReference type="InterPro" id="IPR036291">
    <property type="entry name" value="NAD(P)-bd_dom_sf"/>
</dbReference>
<accession>A0ABP4CEK9</accession>
<dbReference type="Pfam" id="PF13460">
    <property type="entry name" value="NAD_binding_10"/>
    <property type="match status" value="1"/>
</dbReference>
<keyword evidence="3" id="KW-1185">Reference proteome</keyword>
<dbReference type="PANTHER" id="PTHR43162:SF1">
    <property type="entry name" value="PRESTALK A DIFFERENTIATION PROTEIN A"/>
    <property type="match status" value="1"/>
</dbReference>
<dbReference type="PANTHER" id="PTHR43162">
    <property type="match status" value="1"/>
</dbReference>
<dbReference type="Gene3D" id="3.90.25.10">
    <property type="entry name" value="UDP-galactose 4-epimerase, domain 1"/>
    <property type="match status" value="1"/>
</dbReference>